<protein>
    <submittedName>
        <fullName evidence="1">Uncharacterized protein</fullName>
    </submittedName>
</protein>
<evidence type="ECO:0000313" key="1">
    <source>
        <dbReference type="EMBL" id="KAF4627762.1"/>
    </source>
</evidence>
<organism evidence="1 2">
    <name type="scientific">Cudoniella acicularis</name>
    <dbReference type="NCBI Taxonomy" id="354080"/>
    <lineage>
        <taxon>Eukaryota</taxon>
        <taxon>Fungi</taxon>
        <taxon>Dikarya</taxon>
        <taxon>Ascomycota</taxon>
        <taxon>Pezizomycotina</taxon>
        <taxon>Leotiomycetes</taxon>
        <taxon>Helotiales</taxon>
        <taxon>Tricladiaceae</taxon>
        <taxon>Cudoniella</taxon>
    </lineage>
</organism>
<dbReference type="AlphaFoldDB" id="A0A8H4VZ91"/>
<accession>A0A8H4VZ91</accession>
<dbReference type="EMBL" id="JAAMPI010000915">
    <property type="protein sequence ID" value="KAF4627762.1"/>
    <property type="molecule type" value="Genomic_DNA"/>
</dbReference>
<dbReference type="Proteomes" id="UP000566819">
    <property type="component" value="Unassembled WGS sequence"/>
</dbReference>
<comment type="caution">
    <text evidence="1">The sequence shown here is derived from an EMBL/GenBank/DDBJ whole genome shotgun (WGS) entry which is preliminary data.</text>
</comment>
<keyword evidence="2" id="KW-1185">Reference proteome</keyword>
<reference evidence="1 2" key="1">
    <citation type="submission" date="2020-03" db="EMBL/GenBank/DDBJ databases">
        <title>Draft Genome Sequence of Cudoniella acicularis.</title>
        <authorList>
            <person name="Buettner E."/>
            <person name="Kellner H."/>
        </authorList>
    </citation>
    <scope>NUCLEOTIDE SEQUENCE [LARGE SCALE GENOMIC DNA]</scope>
    <source>
        <strain evidence="1 2">DSM 108380</strain>
    </source>
</reference>
<evidence type="ECO:0000313" key="2">
    <source>
        <dbReference type="Proteomes" id="UP000566819"/>
    </source>
</evidence>
<dbReference type="OrthoDB" id="10264507at2759"/>
<name>A0A8H4VZ91_9HELO</name>
<gene>
    <name evidence="1" type="ORF">G7Y89_g10397</name>
</gene>
<sequence>MAPIFCCSSGPQPYRPQILMHEQKFKDFINWMPKVDETSTAEKVIPSDDTSAYAIQVVRQVNFGAQESVRYFISTEGDSGEVSFFEITEKDLIEANYEKLNSYKNFKCVAHNKFFELNVYQKNPVNAHHWRANIARPAADIDLPSRQV</sequence>
<proteinExistence type="predicted"/>